<dbReference type="RefSeq" id="WP_152124228.1">
    <property type="nucleotide sequence ID" value="NZ_WELI01000003.1"/>
</dbReference>
<feature type="domain" description="HTH LytTR-type" evidence="1">
    <location>
        <begin position="28"/>
        <end position="132"/>
    </location>
</feature>
<reference evidence="2 3" key="1">
    <citation type="submission" date="2019-10" db="EMBL/GenBank/DDBJ databases">
        <title>Rudanella paleaurantiibacter sp. nov., isolated from sludge.</title>
        <authorList>
            <person name="Xu S.Q."/>
        </authorList>
    </citation>
    <scope>NUCLEOTIDE SEQUENCE [LARGE SCALE GENOMIC DNA]</scope>
    <source>
        <strain evidence="2 3">HX-22-17</strain>
    </source>
</reference>
<proteinExistence type="predicted"/>
<evidence type="ECO:0000259" key="1">
    <source>
        <dbReference type="PROSITE" id="PS50930"/>
    </source>
</evidence>
<dbReference type="Gene3D" id="2.40.50.1020">
    <property type="entry name" value="LytTr DNA-binding domain"/>
    <property type="match status" value="1"/>
</dbReference>
<accession>A0A7J5U0N3</accession>
<keyword evidence="3" id="KW-1185">Reference proteome</keyword>
<gene>
    <name evidence="2" type="ORF">F5984_10640</name>
</gene>
<dbReference type="Proteomes" id="UP000488299">
    <property type="component" value="Unassembled WGS sequence"/>
</dbReference>
<evidence type="ECO:0000313" key="3">
    <source>
        <dbReference type="Proteomes" id="UP000488299"/>
    </source>
</evidence>
<name>A0A7J5U0N3_9BACT</name>
<evidence type="ECO:0000313" key="2">
    <source>
        <dbReference type="EMBL" id="KAB7731250.1"/>
    </source>
</evidence>
<dbReference type="InterPro" id="IPR007492">
    <property type="entry name" value="LytTR_DNA-bd_dom"/>
</dbReference>
<organism evidence="2 3">
    <name type="scientific">Rudanella paleaurantiibacter</name>
    <dbReference type="NCBI Taxonomy" id="2614655"/>
    <lineage>
        <taxon>Bacteria</taxon>
        <taxon>Pseudomonadati</taxon>
        <taxon>Bacteroidota</taxon>
        <taxon>Cytophagia</taxon>
        <taxon>Cytophagales</taxon>
        <taxon>Cytophagaceae</taxon>
        <taxon>Rudanella</taxon>
    </lineage>
</organism>
<dbReference type="EMBL" id="WELI01000003">
    <property type="protein sequence ID" value="KAB7731250.1"/>
    <property type="molecule type" value="Genomic_DNA"/>
</dbReference>
<protein>
    <submittedName>
        <fullName evidence="2">LytTR family transcriptional regulator</fullName>
    </submittedName>
</protein>
<dbReference type="Pfam" id="PF04397">
    <property type="entry name" value="LytTR"/>
    <property type="match status" value="1"/>
</dbReference>
<dbReference type="GO" id="GO:0003677">
    <property type="term" value="F:DNA binding"/>
    <property type="evidence" value="ECO:0007669"/>
    <property type="project" value="InterPro"/>
</dbReference>
<dbReference type="AlphaFoldDB" id="A0A7J5U0N3"/>
<sequence length="132" mass="15093">MNPSLLQKIAQLGLSARSRQQAPAGLELPFPKGRRWVPLSAILMLEGTSNYTLLHFRDGSQLLVAITLKSLSDRLPAGSFARPHRKYMFNWQYIKMVHRPDNEVVLVGGIRLPIARRRLTEFMNEYRGQLHA</sequence>
<comment type="caution">
    <text evidence="2">The sequence shown here is derived from an EMBL/GenBank/DDBJ whole genome shotgun (WGS) entry which is preliminary data.</text>
</comment>
<dbReference type="SMART" id="SM00850">
    <property type="entry name" value="LytTR"/>
    <property type="match status" value="1"/>
</dbReference>
<dbReference type="PROSITE" id="PS50930">
    <property type="entry name" value="HTH_LYTTR"/>
    <property type="match status" value="1"/>
</dbReference>